<feature type="region of interest" description="Disordered" evidence="1">
    <location>
        <begin position="114"/>
        <end position="150"/>
    </location>
</feature>
<keyword evidence="2" id="KW-1133">Transmembrane helix</keyword>
<feature type="signal peptide" evidence="3">
    <location>
        <begin position="1"/>
        <end position="21"/>
    </location>
</feature>
<dbReference type="EMBL" id="BDGU01000569">
    <property type="protein sequence ID" value="GAW08086.1"/>
    <property type="molecule type" value="Genomic_DNA"/>
</dbReference>
<evidence type="ECO:0000256" key="1">
    <source>
        <dbReference type="SAM" id="MobiDB-lite"/>
    </source>
</evidence>
<reference evidence="4 5" key="2">
    <citation type="submission" date="2017-02" db="EMBL/GenBank/DDBJ databases">
        <title>A genome survey and senescence transcriptome analysis in Lentinula edodes.</title>
        <authorList>
            <person name="Sakamoto Y."/>
            <person name="Nakade K."/>
            <person name="Sato S."/>
            <person name="Yoshida Y."/>
            <person name="Miyazaki K."/>
            <person name="Natsume S."/>
            <person name="Konno N."/>
        </authorList>
    </citation>
    <scope>NUCLEOTIDE SEQUENCE [LARGE SCALE GENOMIC DNA]</scope>
    <source>
        <strain evidence="4 5">NBRC 111202</strain>
    </source>
</reference>
<dbReference type="Proteomes" id="UP000188533">
    <property type="component" value="Unassembled WGS sequence"/>
</dbReference>
<evidence type="ECO:0000313" key="4">
    <source>
        <dbReference type="EMBL" id="GAW08086.1"/>
    </source>
</evidence>
<feature type="transmembrane region" description="Helical" evidence="2">
    <location>
        <begin position="153"/>
        <end position="175"/>
    </location>
</feature>
<dbReference type="OrthoDB" id="2971942at2759"/>
<reference evidence="4 5" key="1">
    <citation type="submission" date="2016-08" db="EMBL/GenBank/DDBJ databases">
        <authorList>
            <consortium name="Lentinula edodes genome sequencing consortium"/>
            <person name="Sakamoto Y."/>
            <person name="Nakade K."/>
            <person name="Sato S."/>
            <person name="Yoshida Y."/>
            <person name="Miyazaki K."/>
            <person name="Natsume S."/>
            <person name="Konno N."/>
        </authorList>
    </citation>
    <scope>NUCLEOTIDE SEQUENCE [LARGE SCALE GENOMIC DNA]</scope>
    <source>
        <strain evidence="4 5">NBRC 111202</strain>
    </source>
</reference>
<keyword evidence="3" id="KW-0732">Signal</keyword>
<name>A0A1Q3ELM5_LENED</name>
<evidence type="ECO:0000256" key="2">
    <source>
        <dbReference type="SAM" id="Phobius"/>
    </source>
</evidence>
<feature type="chain" id="PRO_5012614246" evidence="3">
    <location>
        <begin position="22"/>
        <end position="258"/>
    </location>
</feature>
<feature type="compositionally biased region" description="Low complexity" evidence="1">
    <location>
        <begin position="114"/>
        <end position="149"/>
    </location>
</feature>
<keyword evidence="2" id="KW-0812">Transmembrane</keyword>
<sequence length="258" mass="27509">MLVSLFSLFLTLSRYIGFTKGLQITLENTITLGETTTISYVTGSSDPSEWLLRNVYANGTTQIGGVLSGTGSVSFSFQLAGPHFLQAVAYNDSTSTATSQPFYTGNLFTPVNSSSTSSSSASATPSASCPSASSTPTTSPSSSTSSSSSESGAIAGEVIGVLGFLAALIFFGMWFRLYRQQHRKPEFAQTFMQTSGNNGNGHGVVLTPVIVTPYDGPAPTQRIASWMRRLYRPSKYLDEADMKEANIGDDSDTTRSMR</sequence>
<dbReference type="CDD" id="cd12087">
    <property type="entry name" value="TM_EGFR-like"/>
    <property type="match status" value="1"/>
</dbReference>
<dbReference type="AlphaFoldDB" id="A0A1Q3ELM5"/>
<accession>A0A1Q3ELM5</accession>
<evidence type="ECO:0000256" key="3">
    <source>
        <dbReference type="SAM" id="SignalP"/>
    </source>
</evidence>
<gene>
    <name evidence="4" type="ORF">LENED_010127</name>
</gene>
<organism evidence="4 5">
    <name type="scientific">Lentinula edodes</name>
    <name type="common">Shiitake mushroom</name>
    <name type="synonym">Lentinus edodes</name>
    <dbReference type="NCBI Taxonomy" id="5353"/>
    <lineage>
        <taxon>Eukaryota</taxon>
        <taxon>Fungi</taxon>
        <taxon>Dikarya</taxon>
        <taxon>Basidiomycota</taxon>
        <taxon>Agaricomycotina</taxon>
        <taxon>Agaricomycetes</taxon>
        <taxon>Agaricomycetidae</taxon>
        <taxon>Agaricales</taxon>
        <taxon>Marasmiineae</taxon>
        <taxon>Omphalotaceae</taxon>
        <taxon>Lentinula</taxon>
    </lineage>
</organism>
<comment type="caution">
    <text evidence="4">The sequence shown here is derived from an EMBL/GenBank/DDBJ whole genome shotgun (WGS) entry which is preliminary data.</text>
</comment>
<keyword evidence="5" id="KW-1185">Reference proteome</keyword>
<keyword evidence="2" id="KW-0472">Membrane</keyword>
<evidence type="ECO:0000313" key="5">
    <source>
        <dbReference type="Proteomes" id="UP000188533"/>
    </source>
</evidence>
<protein>
    <submittedName>
        <fullName evidence="4">Uncharacterized protein</fullName>
    </submittedName>
</protein>
<proteinExistence type="predicted"/>